<keyword evidence="3" id="KW-0547">Nucleotide-binding</keyword>
<keyword evidence="4" id="KW-0067">ATP-binding</keyword>
<keyword evidence="6 8" id="KW-0472">Membrane</keyword>
<dbReference type="Proteomes" id="UP000695022">
    <property type="component" value="Unplaced"/>
</dbReference>
<dbReference type="InterPro" id="IPR027417">
    <property type="entry name" value="P-loop_NTPase"/>
</dbReference>
<evidence type="ECO:0000256" key="8">
    <source>
        <dbReference type="SAM" id="Phobius"/>
    </source>
</evidence>
<evidence type="ECO:0000256" key="6">
    <source>
        <dbReference type="ARBA" id="ARBA00023136"/>
    </source>
</evidence>
<evidence type="ECO:0000256" key="7">
    <source>
        <dbReference type="SAM" id="MobiDB-lite"/>
    </source>
</evidence>
<proteinExistence type="predicted"/>
<dbReference type="PANTHER" id="PTHR19229:SF250">
    <property type="entry name" value="ABC TRANSPORTER DOMAIN-CONTAINING PROTEIN-RELATED"/>
    <property type="match status" value="1"/>
</dbReference>
<dbReference type="InterPro" id="IPR026082">
    <property type="entry name" value="ABCA"/>
</dbReference>
<evidence type="ECO:0000313" key="11">
    <source>
        <dbReference type="RefSeq" id="XP_014680948.1"/>
    </source>
</evidence>
<feature type="domain" description="ABC transporter" evidence="9">
    <location>
        <begin position="5981"/>
        <end position="6215"/>
    </location>
</feature>
<feature type="transmembrane region" description="Helical" evidence="8">
    <location>
        <begin position="5806"/>
        <end position="5825"/>
    </location>
</feature>
<dbReference type="InterPro" id="IPR003593">
    <property type="entry name" value="AAA+_ATPase"/>
</dbReference>
<accession>A0ABM1F927</accession>
<dbReference type="PROSITE" id="PS50893">
    <property type="entry name" value="ABC_TRANSPORTER_2"/>
    <property type="match status" value="2"/>
</dbReference>
<dbReference type="GeneID" id="106820868"/>
<keyword evidence="5 8" id="KW-1133">Transmembrane helix</keyword>
<dbReference type="PROSITE" id="PS00211">
    <property type="entry name" value="ABC_TRANSPORTER_1"/>
    <property type="match status" value="1"/>
</dbReference>
<feature type="transmembrane region" description="Helical" evidence="8">
    <location>
        <begin position="5725"/>
        <end position="5747"/>
    </location>
</feature>
<dbReference type="Gene3D" id="3.40.50.300">
    <property type="entry name" value="P-loop containing nucleotide triphosphate hydrolases"/>
    <property type="match status" value="2"/>
</dbReference>
<feature type="transmembrane region" description="Helical" evidence="8">
    <location>
        <begin position="4884"/>
        <end position="4906"/>
    </location>
</feature>
<evidence type="ECO:0000313" key="10">
    <source>
        <dbReference type="Proteomes" id="UP000695022"/>
    </source>
</evidence>
<keyword evidence="10" id="KW-1185">Reference proteome</keyword>
<feature type="transmembrane region" description="Helical" evidence="8">
    <location>
        <begin position="5470"/>
        <end position="5491"/>
    </location>
</feature>
<comment type="subcellular location">
    <subcellularLocation>
        <location evidence="1">Membrane</location>
        <topology evidence="1">Multi-pass membrane protein</topology>
    </subcellularLocation>
</comment>
<dbReference type="RefSeq" id="XP_014680948.1">
    <property type="nucleotide sequence ID" value="XM_014825462.1"/>
</dbReference>
<feature type="compositionally biased region" description="Basic and acidic residues" evidence="7">
    <location>
        <begin position="6470"/>
        <end position="6486"/>
    </location>
</feature>
<feature type="transmembrane region" description="Helical" evidence="8">
    <location>
        <begin position="4848"/>
        <end position="4872"/>
    </location>
</feature>
<keyword evidence="2 8" id="KW-0812">Transmembrane</keyword>
<feature type="transmembrane region" description="Helical" evidence="8">
    <location>
        <begin position="5921"/>
        <end position="5941"/>
    </location>
</feature>
<feature type="transmembrane region" description="Helical" evidence="8">
    <location>
        <begin position="5872"/>
        <end position="5894"/>
    </location>
</feature>
<dbReference type="SUPFAM" id="SSF52540">
    <property type="entry name" value="P-loop containing nucleoside triphosphate hydrolases"/>
    <property type="match status" value="2"/>
</dbReference>
<organism evidence="10 11">
    <name type="scientific">Priapulus caudatus</name>
    <name type="common">Priapulid worm</name>
    <dbReference type="NCBI Taxonomy" id="37621"/>
    <lineage>
        <taxon>Eukaryota</taxon>
        <taxon>Metazoa</taxon>
        <taxon>Ecdysozoa</taxon>
        <taxon>Scalidophora</taxon>
        <taxon>Priapulida</taxon>
        <taxon>Priapulimorpha</taxon>
        <taxon>Priapulimorphida</taxon>
        <taxon>Priapulidae</taxon>
        <taxon>Priapulus</taxon>
    </lineage>
</organism>
<feature type="transmembrane region" description="Helical" evidence="8">
    <location>
        <begin position="4913"/>
        <end position="4936"/>
    </location>
</feature>
<feature type="compositionally biased region" description="Basic and acidic residues" evidence="7">
    <location>
        <begin position="6506"/>
        <end position="6516"/>
    </location>
</feature>
<evidence type="ECO:0000256" key="3">
    <source>
        <dbReference type="ARBA" id="ARBA00022741"/>
    </source>
</evidence>
<evidence type="ECO:0000256" key="1">
    <source>
        <dbReference type="ARBA" id="ARBA00004141"/>
    </source>
</evidence>
<dbReference type="Pfam" id="PF23321">
    <property type="entry name" value="R1_ABCA1"/>
    <property type="match status" value="1"/>
</dbReference>
<feature type="domain" description="ABC transporter" evidence="9">
    <location>
        <begin position="5069"/>
        <end position="5300"/>
    </location>
</feature>
<feature type="region of interest" description="Disordered" evidence="7">
    <location>
        <begin position="6452"/>
        <end position="6551"/>
    </location>
</feature>
<protein>
    <submittedName>
        <fullName evidence="11">Uncharacterized protein LOC106820868</fullName>
    </submittedName>
</protein>
<evidence type="ECO:0000259" key="9">
    <source>
        <dbReference type="PROSITE" id="PS50893"/>
    </source>
</evidence>
<dbReference type="Pfam" id="PF12698">
    <property type="entry name" value="ABC2_membrane_3"/>
    <property type="match status" value="2"/>
</dbReference>
<feature type="transmembrane region" description="Helical" evidence="8">
    <location>
        <begin position="5768"/>
        <end position="5794"/>
    </location>
</feature>
<reference evidence="11" key="1">
    <citation type="submission" date="2025-08" db="UniProtKB">
        <authorList>
            <consortium name="RefSeq"/>
        </authorList>
    </citation>
    <scope>IDENTIFICATION</scope>
</reference>
<sequence length="6551" mass="734842">MRADSFSTCEFGVNESGAYSERAMPSAGLFPFLQSTVCSLDNICKNPYATDSVDSRSVPAAEMLIRRLGPNIANTSVISALGNLPETLDIMFAVTAPLQQAEVINFIENGLRLGDIFKDKEKLIEFLTEESAVLPREVVESLLEAKFNLDEMYEVTGYIDFRGVACNSDRLVQYVKFNKNSPATAKEVSKALCSLNESNLEVVVETLQQYIDVRKISEAAKTLAGALGQYDLGTALEDIGTMLDTVRDMSALSGTAQRLPSMHDITEWVLYFKRFTESIPRLDGTNLDYIFFNRVINDLDRMMGNFSSWLDIKRGFSHINQTLVVLNKQLVKVEDATLNFASLFKDPVNFWEVINSTGRLPDQMVELLWSINIKPEYVLDVVRSAHLSSEERRTFYCKSPGFVNLLTFTDQPLENVQMLARYQDVICEANANGLIDELYTQLDIGLIDEMLEKYNETGKIYQRLDWGSLLNNAQQLIETLNELANKYGHYLEHFAESAFRFRSAARLLTFELPTLVATDEPILVIAQTILEETFSKDDVRLGLVLADLTLDILEQVDDRDLDTQDSLYTGLLGNTSDLHVSHDYPVALNEGSLLKLIQYQPEVLLAAMEVLSDPVIQQKLLQHVGDQVALCGILRNSHVYALPNEELLSSYQMLVCSDEYLEYLEVLLNNSAVIDKFQKLVDLTSKSAKPRANDGFDSPDLLSAIVAKARRLYDHYTNKLPNRSRHLYEMQYLVHRVAANAMANREYTDDEIVKWNQARDQFEKDFGQNMIYWSILAKDIAPILEQSAVWPQIQAVLELLMESATTISSQQQTLLEKNNLFGSIVDNWQVLVSEAAVALRRITEISNDTSKVTKLYQQLRSNPEHVQLQSVLCRSESRVGNRTLAPELWGVRQAMCTLQEVVNPFILLNETGFKDEEFTKLYSKVLAIVHGKAELKYTPGKFPWTELLSKIRIAFAFTWTDEVSGLLDHLMLDVDYSELVDAGTILEKSLATKQLDTDLLKLLITTEMEALDRELENVTEWYDLKAQLLMINVNLKEYVRQISQVEEKGITLSLWTGDISVIDDVIVKSLEVAPEVLDAILSVVINPDEFLTTVLSSDFRNLTEPCQGLNFTRFLLFPDNDEDVEKLQEMVCDNFIMAIIKRSQQQPYVKELMALKRMVENGLPLTVNWTDMIDSYIDYVQTIGQLATRESPLPLNLPTVNETAIQAILDKHLPLLQEQDFFKLQLMKLDNLIPLLDSAVATSNNLAAEQLWKATGEAVKSFNTFAPILLDRLAALANSSSTLETLINSDELEKVLALTQADPAIAGVLLYNALHPPAATLFEQLQNATVREELCENLALFSRYVKLPPNSTVELGSVQRALCINLNYTIILPEIMQSLTTPEIDRLVAALQKPDGSVFPAAVNISAALRNFEQLTKSLHTLSTTPFSFGSNITINTDQWQAVLQQFLNSTINQDVFLQSIVQDQLPMLLKLGLSSLDDDSSAHLLKTMNYAVEVTTSVLGSLTGMDLAAPEGVETQKLVAMLRDLVPISEAVIFTEWNDFHKTYELHRILSSNSLCTDSLENVLLLPPGSELNVRVFVDNVCSFNYTALEGEIAALPPVSTEHYVDKVQELIKVQMDLPQSQISFHLGNLTNNSMWANDSYWTSQVEEFWAQTENDSNVLSDILRDLEPIIQGSLVARKSIHVLDAALDWLNTKLADLETRESFSLSDIFPPGSQLHSLLTNLLPATPEFYTIFQFINNHKLQQAMRQYPGEEFLEKLCTDGLQDILPIPGFSPEQYSNVQTAICQLNYTQLLPELISFFNVDAITLEGDNSGPINVRGTLSKLQQLETHISTLARTHPMFVRDDRWLEEGIWLDTVQQQNLLAEKMVQDPTFWARVFNDYILLSDDRKVIQTVGQFYYVSSVIIDYTTDFLDSLDYKEGVLNLGGLFNDTDQLNAILHSTFDIGPDIVSTVLQSSVRLDKLSDLVSSISAEGVEAVLCSEAFIEEYFILPNTTDASQLKDALCHINTTQLREELTGLFDIQGLVRKLSEEASAVNSIYLAQHVETYFNSSDLLRGAIYRLMNTTSLRYGDLDLVEEYSGSNFSGPSIPITLSLEDQYSLLDALLQQATEQSLTAKRVISVFDTVIDTITSKLANLTTRESFALSDLFPPDSQLYSLVANLLPVMPDVYVLWQSHSLDNKLQQALQQYPGKEFLEKLCTDGLQDILPTPGFSPEQYSNVQTAICQLNYTQLLPELISFFNVDEITNEDFQLPNAWQPFMKYYRLQEMVVSIVQSPPVFIQDDTWMNTTRWQEAVAQSNNILLNITTDPMLLANILDQFLPYVEDTTFGQVVKSYYYVSSVLLDYTNQLLHSLTYKDGAVDIASLFVNATQLQKILQLNFDVGPDISDVFLRSALRIDKISDLVQSLSTEGVEAILCSEASINEYFILPNTTDAGQLKDALCHINATQLKEELAGLFDIQGLIIQLSDAANASKSISLTEQMVNYLSGSDLLRSAIYKLMNSSSLVYNGTQLDGHFTTPYVTELMINNEDLYRMALEALQPIVQQSDEARAFIRNLDTVLDTVDSKLAAVTPHGNLSLSDLLPPDSQLYYLFSKILPVLPEVYSILQSNHLQLQQALQQYPGEEFLEKLCTDGLQDILPTPGFSPEQYSNVQTAICQLNYTQLLAELISFFNFDDLTFLQENNSSPVDILATFTKAQNLQSRVMQLVESPPVFIDDVFFIDIDKWQRALNESEILLQSSAERQALYMAGIADDYLRLLPVDIQGRVESFTRGPVVAFKYITEKLNTLKRENGKVNITALFKNSPKLRKVLDLAIGLAPDVIDTLLKSAVRYDKISKLTSMNVADIETIMCSEASINEYFVLPNTTDAGQLKDALCQINATQLREELTGLFDIQGLIQELEAGPGTVNHQPVQQLVGLLIDYTNVIETMDSILLPFAGNESTFYYGDVDLKQHFAQRTFITSDVQEILRGIEPADLLESTVVLETLLGNTSFYRDLKIYLNSFNIIVDILDEKIINFADNLTLSTLLPEENNARNFLRDVYQLTPQYIDALMAASFNPSALINNTKLQLCKAENELDDMWLFPDHVDPTVLARLLCSTNWTAISIELSLATMWPRVVRELSKLDTDDPVAPLNLTTTVMNIQRVVNVAHLLPGEPVDSVDKFFLFEGNSSEWLRDIQDALFRYAESDHIDNTLLSNLEVLTPLLAQADERILKWLHIYNALNQFAIRELEGIRTTGRLLPFASLYNNSYQGASLLKNLLAIDEVVLTDLFGADVRPQNVALLFVSDDPRQLLCNSSLNEWLHLQSAATTTLDELKGALCSINVTTLRDALLLDVDLSRLIQEIMDIERPDFNASALDWRHLYADIESPSYLVNSIIMGRVPVVMKTDPLAQLFNGSLIKPLLRVALEGLASVQPNETFAVWEALEQRLLGGPSHYPRDIYRYQSVNYFLHQVIGTLRSLEGNGVSLASLKYQSKSVLPYILDSFLETGDRIFTASDFLFMHDADRLSNVPATASAVCNPAYVQQTFTALNHTQLLGALCNNTASWHLALLDLGLSRSEMFYVITRLYANVSDDDLELAVEGATDPELTRRQQEDATRRNEDLWWLTQRLMNLREGMLSSDDLEDRPAHDVADVVIDTLVNELNRIYALNGSAASRWTYPLDTLLSAAKIMEYLNKQLPYLQATDDTSPQLSALLPDIKKAESILEKMSEREYSTVLLTTSINPKEMFYLVQSGEWEEHMCNETEFHYLFFFPKSTDPADVGTIQQMMCRIARYNASILDDLFGMVDMRMLVSEIQRILHARDGNAVPAREIHFDYIKEQLIKLISNVDELSRQSYDSGSIMATISNYILPLLNKADNTTDASAEAFCEAAQMVFGREEWFVQLSHVISQNHLAASIVTELSRALPPLDTLLCQLLSPGASEIQTMITEQIQPMVKRMIEDRSPEEESCSSHTAAFDELRRVLMERAHQGSAPSLLPRVSACWESFWNFTLQELGQLGSVEDIEQICLAGLAEQRKYNSHFVIEESDLLYKLRLQELLIDQLEVLPVLGDIICDMPHLNFSAFYSRSIVDLRIAEITLKVTALSEGNLTGAFSCRESAQYTSRLATLLPSIYRDITDPAVQQRYLTCLQNVGEAQLWSELDTFIEVIATTVPLLQDNAIVQEILKITDPAELQKTLDTISIKLPEYISLASDTPSEFLKDLAMRLGVITSNLKLLLEQGVVIDLSKFDLVDLDISNVVEVVNTVLNETSVGKLADGLQGLMEAFLGLGGIDENSTIIQELRTISRGVKGLKLLRYFVSRTNVSVPLRNLLIKPEELARLMESDPINLSPLVVQTIMNSSLHVNEILLNLGEVKDIACSPIRLHKTLSFEPGTNVTHVSEALCAIDPDKLSSLMTEIIKHLSIGQLVQQFVSLATDEVITNAGYTSEKVATLVESMAEASKDMGAFMSSLNDELSTIDLGDTFKGITDAVERNDPLGPEALKAISEVMCSEGDLSKLEDQFHLVSTAAGSDGLSADHLKEMNGFTTQFCRRMYKDLMLSDGGGVIWSYLKPVLRGKILFAPDTPITRAIIRQANTTFENMVEMVRMARTVGNMRKLSSLKQVAKNLGSLKSALSNPYIGGAMKQSVGVSTDDIMVFLERLSTLELGELNDTVSSLAIMGELVANISHCVTLDRFVGLPSEEDIDYMVKHSIGLKATEKGNILAGVIFDVGKEGKRSKRQTSLPKHIKYKIRMDIDNVPITRQLKNYLWIPGPRDDAADDLRYLRGFIQLQDMIDQAIIKLQTGADVELPAIYTQQLPYPCYEKDVFATYRSALLPMLLAISMGVSVGVMTRNKIMHRRIEQVMRAMGLRATVQWLAWFIVSFVVMFFIVVLVIILLRAGGILRFTNIGILFLIFLDFLLSTIMMSYLVSIFFNKPVLAMLMAIMIYMLSYMPYLIIMSLEKQLPHWGKLVMCLSSTTAFSFCWLYISRFEVQGVGLQWSNMQSSPVPGDETNVTWACWMMLIDAAIYFLLAWYLDNLFPGHGPMQSAWYFPFTTTYWFQMTVQSASKKRSTNKASNGIEMIQRAVSERGAWGRLSTRYCEGWHLPAEAEERYGGKDGELCHTWPEHRSSTRTTTINILSGEYPATEGAAYIHGKDVNSQFNDIRGKLGICPQHDILFDGLSIIEHLEFYGKLKGTMNKKKLDEDIHRMLEATDLWDLQQERVENLSGGMRRRLSVAVAFVGGSRTVILDEPTSGIDPVARRHIWDLISAYKDGRTIVLSTHHLDEADIMSDRVAIIHQGKLLACGSSLYLKSKLGSGYQLTIRKTLEGRGFGTCSNLHNPAGRSAFDVKRVLGLVRRHIANAQLVEDLQQEALLLLPNDDDDVRRYHQLFNALDTNASALCIESYGISGTTLEEVFLTLCEQADEGLPMTGSKNNYQMVRHLRNTDDATESRNLNAQGDLTGKERYTGLLMLVMQLHALLVKRLHHSRRNWKYFLLIFLLPCIFLAVAMGFTVIKPIVGDQPSIVLLPAIYGPRAASFIAYDDAQHGADDADRLLNSLLHPPGVSTSCLNDFPERGAYECEYSGEKGFSLDYMSKEDKAKYAEEKDCSCKSGVQSCPVGATGYVPPRWVTNTSDIIYDLRDMPIGLTEYLLKSHQEFIQKRFGGWTVGDTIDSNKDSIRTRGTVWFDNTGFHSLPSYFNGMTNAILRQKIKDMDADPSEYGITTYNHPLKMHHEQLNRQTLQGRVHDVGIALTILVAFALIPAAFVVFPIEERNNEEAQLQFVYGVSRSMYWFSTFIFDIGCYIVSVALSIVILNVFGLPEYNDRENLGAISLLLLLYGWASIPIVYIMAKVLRDSSAAYVLIFGINMVIGINTMFLVLLLSLFPKIPALVNAHHILQCVFLVCPQYAMAGGLITLIRNQVETDIFERFGLDVYKSPYTMEMLGWNYVALAIQGTVFFLIVILVNGCRCSFGSQHGKEVAIKEDEDVRMERKRVHAGGAEDNLLKLFDLTKVYQNVLGRNVAVNKLCVGIPRGECFGLLGVNGAGKTTTFKMLTGHILPSEGEALLNGTSITDGISNMQNAVGYCPQANALDSYLTCKEMMTFYARLRGLHHDDTKEIIKKLLKRFNLYTQKGKVVKQLSGGNKRKLCAAISLLGDPPLILMDEPTTGMDPQTRRLVWNNINSIIRDNRSVVLTSHSMDECDNLCTRLAIMVNGEFQCLGNPQHLKDRFGDGYTLIVKMKRDHGDVMPIVTFLGGHFAGCVFKNHAFNTLEFSIPKTNRLGLIFDIMELARHNLHVENYSVSQTHLDQVFTSLTRHQTDGLVEEIHAGAMELETGTGAKLAADNSFYMFANPAFDVTSPRESGSYLRRSYVPEEHHYESIPKSTYEQNLQVTSPVVPDLEMDHSLKAEVHSGALAQAELSDVDDTYSEVHEAESPLYARPHYAMEIHSSLENEEDDSVDGGAAAPDVREASVLIPLGEEVSETSIGPPLTDNDDTRDSPRSQQLVEKDAPPTLPTQQWNEEPMSSHPAFTEEPKKEPIYRVKISLSDDEEETEEAAGSVAAEDGYLSDDENTNL</sequence>
<name>A0ABM1F927_PRICU</name>
<evidence type="ECO:0000256" key="2">
    <source>
        <dbReference type="ARBA" id="ARBA00022692"/>
    </source>
</evidence>
<dbReference type="PANTHER" id="PTHR19229">
    <property type="entry name" value="ATP-BINDING CASSETTE TRANSPORTER SUBFAMILY A ABCA"/>
    <property type="match status" value="1"/>
</dbReference>
<dbReference type="InterPro" id="IPR003439">
    <property type="entry name" value="ABC_transporter-like_ATP-bd"/>
</dbReference>
<dbReference type="InterPro" id="IPR017871">
    <property type="entry name" value="ABC_transporter-like_CS"/>
</dbReference>
<evidence type="ECO:0000256" key="5">
    <source>
        <dbReference type="ARBA" id="ARBA00022989"/>
    </source>
</evidence>
<dbReference type="InterPro" id="IPR056264">
    <property type="entry name" value="R2_ABCA1-4-like"/>
</dbReference>
<feature type="compositionally biased region" description="Acidic residues" evidence="7">
    <location>
        <begin position="6542"/>
        <end position="6551"/>
    </location>
</feature>
<feature type="transmembrane region" description="Helical" evidence="8">
    <location>
        <begin position="4990"/>
        <end position="5011"/>
    </location>
</feature>
<dbReference type="Pfam" id="PF00005">
    <property type="entry name" value="ABC_tran"/>
    <property type="match status" value="2"/>
</dbReference>
<feature type="transmembrane region" description="Helical" evidence="8">
    <location>
        <begin position="5837"/>
        <end position="5860"/>
    </location>
</feature>
<dbReference type="CDD" id="cd03263">
    <property type="entry name" value="ABC_subfamily_A"/>
    <property type="match status" value="2"/>
</dbReference>
<evidence type="ECO:0000256" key="4">
    <source>
        <dbReference type="ARBA" id="ARBA00022840"/>
    </source>
</evidence>
<gene>
    <name evidence="11" type="primary">LOC106820868</name>
</gene>
<dbReference type="SMART" id="SM00382">
    <property type="entry name" value="AAA"/>
    <property type="match status" value="2"/>
</dbReference>
<dbReference type="InterPro" id="IPR013525">
    <property type="entry name" value="ABC2_TM"/>
</dbReference>
<feature type="transmembrane region" description="Helical" evidence="8">
    <location>
        <begin position="4809"/>
        <end position="4827"/>
    </location>
</feature>